<sequence>MMETAEKMTAVVSRLNPNAPLFVPAAYRVPEDFSSEWWTLMETSPTFRECWVSERFAGSDEQVHFAEDLEELVDLEEFLEYQEQLQREEEASQSFLDFDVDCDVFSVDEIGSLNVNGCKELTKVQKMQSPWCKPLKNHDKLPNNYVNLPRKAHMYRIQQPRTVM</sequence>
<organism evidence="1 2">
    <name type="scientific">Sphagnum troendelagicum</name>
    <dbReference type="NCBI Taxonomy" id="128251"/>
    <lineage>
        <taxon>Eukaryota</taxon>
        <taxon>Viridiplantae</taxon>
        <taxon>Streptophyta</taxon>
        <taxon>Embryophyta</taxon>
        <taxon>Bryophyta</taxon>
        <taxon>Sphagnophytina</taxon>
        <taxon>Sphagnopsida</taxon>
        <taxon>Sphagnales</taxon>
        <taxon>Sphagnaceae</taxon>
        <taxon>Sphagnum</taxon>
    </lineage>
</organism>
<keyword evidence="2" id="KW-1185">Reference proteome</keyword>
<evidence type="ECO:0000313" key="2">
    <source>
        <dbReference type="Proteomes" id="UP001497512"/>
    </source>
</evidence>
<evidence type="ECO:0000313" key="1">
    <source>
        <dbReference type="EMBL" id="CAK9201882.1"/>
    </source>
</evidence>
<protein>
    <recommendedName>
        <fullName evidence="3">Ataxin-2 C-terminal domain-containing protein</fullName>
    </recommendedName>
</protein>
<gene>
    <name evidence="1" type="ORF">CSSPTR1EN2_LOCUS6129</name>
</gene>
<dbReference type="EMBL" id="OZ019905">
    <property type="protein sequence ID" value="CAK9201882.1"/>
    <property type="molecule type" value="Genomic_DNA"/>
</dbReference>
<reference evidence="1" key="1">
    <citation type="submission" date="2024-02" db="EMBL/GenBank/DDBJ databases">
        <authorList>
            <consortium name="ELIXIR-Norway"/>
            <consortium name="Elixir Norway"/>
        </authorList>
    </citation>
    <scope>NUCLEOTIDE SEQUENCE</scope>
</reference>
<dbReference type="InterPro" id="IPR040414">
    <property type="entry name" value="CID1/CID2"/>
</dbReference>
<evidence type="ECO:0008006" key="3">
    <source>
        <dbReference type="Google" id="ProtNLM"/>
    </source>
</evidence>
<name>A0ABP0TPL5_9BRYO</name>
<dbReference type="PANTHER" id="PTHR33790">
    <property type="entry name" value="OS05G0344200 PROTEIN"/>
    <property type="match status" value="1"/>
</dbReference>
<dbReference type="Proteomes" id="UP001497512">
    <property type="component" value="Chromosome 13"/>
</dbReference>
<accession>A0ABP0TPL5</accession>
<proteinExistence type="predicted"/>
<dbReference type="PANTHER" id="PTHR33790:SF1">
    <property type="entry name" value="PROTEIN EARLY RESPONSIVE TO DEHYDRATION 15"/>
    <property type="match status" value="1"/>
</dbReference>